<dbReference type="PROSITE" id="PS00194">
    <property type="entry name" value="THIOREDOXIN_1"/>
    <property type="match status" value="1"/>
</dbReference>
<evidence type="ECO:0000256" key="1">
    <source>
        <dbReference type="SAM" id="Phobius"/>
    </source>
</evidence>
<reference evidence="3" key="1">
    <citation type="submission" date="2020-08" db="EMBL/GenBank/DDBJ databases">
        <title>Genome public.</title>
        <authorList>
            <person name="Liu C."/>
            <person name="Sun Q."/>
        </authorList>
    </citation>
    <scope>NUCLEOTIDE SEQUENCE</scope>
    <source>
        <strain evidence="3">NSJ-24</strain>
    </source>
</reference>
<dbReference type="PANTHER" id="PTHR42852">
    <property type="entry name" value="THIOL:DISULFIDE INTERCHANGE PROTEIN DSBE"/>
    <property type="match status" value="1"/>
</dbReference>
<dbReference type="Pfam" id="PF00578">
    <property type="entry name" value="AhpC-TSA"/>
    <property type="match status" value="1"/>
</dbReference>
<dbReference type="InterPro" id="IPR017937">
    <property type="entry name" value="Thioredoxin_CS"/>
</dbReference>
<dbReference type="PANTHER" id="PTHR42852:SF17">
    <property type="entry name" value="THIOREDOXIN-LIKE PROTEIN HI_1115"/>
    <property type="match status" value="1"/>
</dbReference>
<evidence type="ECO:0000313" key="3">
    <source>
        <dbReference type="EMBL" id="MBC8567578.1"/>
    </source>
</evidence>
<dbReference type="Gene3D" id="3.40.30.10">
    <property type="entry name" value="Glutaredoxin"/>
    <property type="match status" value="1"/>
</dbReference>
<dbReference type="CDD" id="cd02966">
    <property type="entry name" value="TlpA_like_family"/>
    <property type="match status" value="1"/>
</dbReference>
<dbReference type="SUPFAM" id="SSF52833">
    <property type="entry name" value="Thioredoxin-like"/>
    <property type="match status" value="1"/>
</dbReference>
<feature type="domain" description="Thioredoxin" evidence="2">
    <location>
        <begin position="38"/>
        <end position="178"/>
    </location>
</feature>
<evidence type="ECO:0000259" key="2">
    <source>
        <dbReference type="PROSITE" id="PS51352"/>
    </source>
</evidence>
<keyword evidence="4" id="KW-1185">Reference proteome</keyword>
<name>A0A926E716_9FIRM</name>
<dbReference type="InterPro" id="IPR000866">
    <property type="entry name" value="AhpC/TSA"/>
</dbReference>
<keyword evidence="1" id="KW-0812">Transmembrane</keyword>
<dbReference type="Proteomes" id="UP000610862">
    <property type="component" value="Unassembled WGS sequence"/>
</dbReference>
<organism evidence="3 4">
    <name type="scientific">Lentihominibacter hominis</name>
    <dbReference type="NCBI Taxonomy" id="2763645"/>
    <lineage>
        <taxon>Bacteria</taxon>
        <taxon>Bacillati</taxon>
        <taxon>Bacillota</taxon>
        <taxon>Clostridia</taxon>
        <taxon>Peptostreptococcales</taxon>
        <taxon>Anaerovoracaceae</taxon>
        <taxon>Lentihominibacter</taxon>
    </lineage>
</organism>
<dbReference type="GO" id="GO:0016209">
    <property type="term" value="F:antioxidant activity"/>
    <property type="evidence" value="ECO:0007669"/>
    <property type="project" value="InterPro"/>
</dbReference>
<keyword evidence="1" id="KW-0472">Membrane</keyword>
<evidence type="ECO:0000313" key="4">
    <source>
        <dbReference type="Proteomes" id="UP000610862"/>
    </source>
</evidence>
<dbReference type="PROSITE" id="PS51352">
    <property type="entry name" value="THIOREDOXIN_2"/>
    <property type="match status" value="1"/>
</dbReference>
<proteinExistence type="predicted"/>
<dbReference type="EMBL" id="JACRTA010000001">
    <property type="protein sequence ID" value="MBC8567578.1"/>
    <property type="molecule type" value="Genomic_DNA"/>
</dbReference>
<dbReference type="InterPro" id="IPR036249">
    <property type="entry name" value="Thioredoxin-like_sf"/>
</dbReference>
<protein>
    <submittedName>
        <fullName evidence="3">Redoxin domain-containing protein</fullName>
    </submittedName>
</protein>
<keyword evidence="1" id="KW-1133">Transmembrane helix</keyword>
<sequence>MKNKKTLVITLLTFAVIIIGAAVLYNYLSAKVSYDSIGESTSSAADITVTDESNREVNLSDMKGKPVILNFWASWCGPCQSEMPIFDKIYDRYKNDINFMMVNLTGGRETKESASEYIKSQEYSFPVYYDTNGEGAMSYETYSIPVTYFIDADGNIAGYVKGALSEETLLEGIDMISGK</sequence>
<gene>
    <name evidence="3" type="ORF">H8692_02230</name>
</gene>
<comment type="caution">
    <text evidence="3">The sequence shown here is derived from an EMBL/GenBank/DDBJ whole genome shotgun (WGS) entry which is preliminary data.</text>
</comment>
<accession>A0A926E716</accession>
<dbReference type="RefSeq" id="WP_177267604.1">
    <property type="nucleotide sequence ID" value="NZ_JACRTA010000001.1"/>
</dbReference>
<dbReference type="AlphaFoldDB" id="A0A926E716"/>
<feature type="transmembrane region" description="Helical" evidence="1">
    <location>
        <begin position="7"/>
        <end position="28"/>
    </location>
</feature>
<dbReference type="InterPro" id="IPR050553">
    <property type="entry name" value="Thioredoxin_ResA/DsbE_sf"/>
</dbReference>
<dbReference type="GO" id="GO:0016491">
    <property type="term" value="F:oxidoreductase activity"/>
    <property type="evidence" value="ECO:0007669"/>
    <property type="project" value="InterPro"/>
</dbReference>
<dbReference type="InterPro" id="IPR013766">
    <property type="entry name" value="Thioredoxin_domain"/>
</dbReference>